<evidence type="ECO:0000256" key="2">
    <source>
        <dbReference type="ARBA" id="ARBA00022801"/>
    </source>
</evidence>
<feature type="region of interest" description="Disordered" evidence="5">
    <location>
        <begin position="369"/>
        <end position="388"/>
    </location>
</feature>
<feature type="compositionally biased region" description="Pro residues" evidence="5">
    <location>
        <begin position="1462"/>
        <end position="1477"/>
    </location>
</feature>
<keyword evidence="1" id="KW-0540">Nuclease</keyword>
<evidence type="ECO:0000256" key="5">
    <source>
        <dbReference type="SAM" id="MobiDB-lite"/>
    </source>
</evidence>
<dbReference type="EMBL" id="JAGDFM010000386">
    <property type="protein sequence ID" value="KAG7378906.1"/>
    <property type="molecule type" value="Genomic_DNA"/>
</dbReference>
<keyword evidence="12" id="KW-1185">Reference proteome</keyword>
<feature type="compositionally biased region" description="Polar residues" evidence="5">
    <location>
        <begin position="1304"/>
        <end position="1320"/>
    </location>
</feature>
<dbReference type="GO" id="GO:0005634">
    <property type="term" value="C:nucleus"/>
    <property type="evidence" value="ECO:0007669"/>
    <property type="project" value="TreeGrafter"/>
</dbReference>
<evidence type="ECO:0000259" key="6">
    <source>
        <dbReference type="Pfam" id="PF03159"/>
    </source>
</evidence>
<feature type="domain" description="Exoribonuclease Xrn1 D2/D3" evidence="10">
    <location>
        <begin position="900"/>
        <end position="1000"/>
    </location>
</feature>
<dbReference type="InterPro" id="IPR041412">
    <property type="entry name" value="Xrn1_helical"/>
</dbReference>
<protein>
    <submittedName>
        <fullName evidence="11">5'-3' exoribonuclease 1</fullName>
    </submittedName>
</protein>
<dbReference type="InterPro" id="IPR041106">
    <property type="entry name" value="XRN1_D2_D3"/>
</dbReference>
<dbReference type="OrthoDB" id="372487at2759"/>
<name>A0A8T1VD75_9STRA</name>
<dbReference type="CDD" id="cd18673">
    <property type="entry name" value="PIN_XRN1-2-like"/>
    <property type="match status" value="1"/>
</dbReference>
<comment type="similarity">
    <text evidence="4">Belongs to the 5'-3' exonuclease family.</text>
</comment>
<evidence type="ECO:0000259" key="10">
    <source>
        <dbReference type="Pfam" id="PF18334"/>
    </source>
</evidence>
<feature type="compositionally biased region" description="Low complexity" evidence="5">
    <location>
        <begin position="1377"/>
        <end position="1405"/>
    </location>
</feature>
<keyword evidence="2" id="KW-0378">Hydrolase</keyword>
<dbReference type="PANTHER" id="PTHR12341">
    <property type="entry name" value="5'-&gt;3' EXORIBONUCLEASE"/>
    <property type="match status" value="1"/>
</dbReference>
<feature type="compositionally biased region" description="Polar residues" evidence="5">
    <location>
        <begin position="1590"/>
        <end position="1610"/>
    </location>
</feature>
<dbReference type="Proteomes" id="UP000694044">
    <property type="component" value="Unassembled WGS sequence"/>
</dbReference>
<feature type="region of interest" description="Disordered" evidence="5">
    <location>
        <begin position="399"/>
        <end position="421"/>
    </location>
</feature>
<reference evidence="11" key="1">
    <citation type="submission" date="2021-02" db="EMBL/GenBank/DDBJ databases">
        <authorList>
            <person name="Palmer J.M."/>
        </authorList>
    </citation>
    <scope>NUCLEOTIDE SEQUENCE</scope>
    <source>
        <strain evidence="11">SCRP734</strain>
    </source>
</reference>
<dbReference type="InterPro" id="IPR004859">
    <property type="entry name" value="Xrn1_N"/>
</dbReference>
<feature type="compositionally biased region" description="Basic residues" evidence="5">
    <location>
        <begin position="1567"/>
        <end position="1581"/>
    </location>
</feature>
<evidence type="ECO:0000256" key="4">
    <source>
        <dbReference type="ARBA" id="ARBA00038299"/>
    </source>
</evidence>
<feature type="domain" description="Xrn1 N-terminal" evidence="6">
    <location>
        <begin position="1"/>
        <end position="239"/>
    </location>
</feature>
<dbReference type="Pfam" id="PF18332">
    <property type="entry name" value="XRN1_D1"/>
    <property type="match status" value="1"/>
</dbReference>
<dbReference type="GO" id="GO:0004534">
    <property type="term" value="F:5'-3' RNA exonuclease activity"/>
    <property type="evidence" value="ECO:0007669"/>
    <property type="project" value="TreeGrafter"/>
</dbReference>
<feature type="region of interest" description="Disordered" evidence="5">
    <location>
        <begin position="1431"/>
        <end position="1633"/>
    </location>
</feature>
<dbReference type="Pfam" id="PF18334">
    <property type="entry name" value="XRN1_D2_D3"/>
    <property type="match status" value="2"/>
</dbReference>
<accession>A0A8T1VD75</accession>
<proteinExistence type="inferred from homology"/>
<dbReference type="InterPro" id="IPR027073">
    <property type="entry name" value="5_3_exoribonuclease"/>
</dbReference>
<feature type="domain" description="Xrn1 helical" evidence="7">
    <location>
        <begin position="284"/>
        <end position="635"/>
    </location>
</feature>
<keyword evidence="3" id="KW-0269">Exonuclease</keyword>
<feature type="region of interest" description="Disordered" evidence="5">
    <location>
        <begin position="1038"/>
        <end position="1059"/>
    </location>
</feature>
<dbReference type="GO" id="GO:0000956">
    <property type="term" value="P:nuclear-transcribed mRNA catabolic process"/>
    <property type="evidence" value="ECO:0007669"/>
    <property type="project" value="TreeGrafter"/>
</dbReference>
<evidence type="ECO:0000259" key="7">
    <source>
        <dbReference type="Pfam" id="PF17846"/>
    </source>
</evidence>
<dbReference type="Pfam" id="PF03159">
    <property type="entry name" value="XRN_N"/>
    <property type="match status" value="1"/>
</dbReference>
<dbReference type="InterPro" id="IPR040992">
    <property type="entry name" value="XRN1_D1"/>
</dbReference>
<feature type="compositionally biased region" description="Low complexity" evidence="5">
    <location>
        <begin position="1292"/>
        <end position="1303"/>
    </location>
</feature>
<evidence type="ECO:0000313" key="11">
    <source>
        <dbReference type="EMBL" id="KAG7378906.1"/>
    </source>
</evidence>
<feature type="region of interest" description="Disordered" evidence="5">
    <location>
        <begin position="1278"/>
        <end position="1359"/>
    </location>
</feature>
<dbReference type="Pfam" id="PF18129">
    <property type="entry name" value="SH3_12"/>
    <property type="match status" value="1"/>
</dbReference>
<comment type="caution">
    <text evidence="11">The sequence shown here is derived from an EMBL/GenBank/DDBJ whole genome shotgun (WGS) entry which is preliminary data.</text>
</comment>
<dbReference type="PANTHER" id="PTHR12341:SF7">
    <property type="entry name" value="5'-3' EXORIBONUCLEASE 1"/>
    <property type="match status" value="1"/>
</dbReference>
<feature type="domain" description="5'-3' exoribonuclease 1 D1" evidence="9">
    <location>
        <begin position="697"/>
        <end position="895"/>
    </location>
</feature>
<gene>
    <name evidence="11" type="primary">XRN1</name>
    <name evidence="11" type="ORF">PHYPSEUDO_009303</name>
</gene>
<sequence length="1633" mass="179899">MGIPRFYRYMSERYPLLNQPISDVSLLPEFDAFYLDMNGIVHNCTHSDAADDALNSLSLEAQLHGIFTYLDRLITHIVKPKQLVYIAIDGVAPRAKLNQQRSRRFRAGLERQEALDKERHMQIKLEDEKNGRRPRPAASKFDSNCITPGTEFLSKLSQHLVYFVRQKMKTDPLWARLEVFFSGSEVPGEGEHKIVEFIRHRKMAKDYEANLRHCMYGSDADLMLLGLMTHEPHFTLVRETVVWGSHHKKVAAKQIEEQQWQLVHLSLFREYLMMEMRVQPPLEGERMLDDFILLTFLLGNDFIPHSPTLEISEDAIPLLLKVYRELLENHKGSYLTLNGKITNVTLLQELFQIIGNQEEEILINRAMEEKKRSGRRGGRQQPKQHDVDAAEVQKAIMALRDDDDDDLPPPLVDDEEEDEEEAERALLEALDGPEDTRLSLELEKSDREVLMLVGSESFQDTKWNYYERKYGIKRGNGDAGNKELEQVKKSYMEALVWCLAYYFQGPQSWAWYYPYHYAPMVSDLTDIEDIIANVKFDEDPLIAGPLLPFEQLMSNLPASSANLVPEPYRFLMVSPISPIKHFYPETFAIDMEGKRNAWEGVNLLPFIDVALLKQAIAQYCPDSQLTEIERRRNKLQRLPTRIVRDLNVLDTLESTLPGVVGFPDVLYCNTRVEDYELPPIPGGEFQSKLMDGVVLPLAGFPSLYTVSLESTRIASVGLNCFGMSSRKSSLILQLPAAGQLNDGGNATADDINPRELLGTTVLANWPNLHEVLVVGISTLSGEYRLQQPTRRHDNHHRKQNEVAFTPYGSDEKSAWAYYAQTEVVKMLSGRGIPGSGGIDLGRTGITTVLHVLPLQGMVSNPLTGAIEKKFGEAEAFVPVQLTVRNRKLLDARFEETDTLPLNERFPIDSKALITRGTWLGCTAIVRSQDEEQHTVTVHVNTIDQEPPFGYVIAQKITDKYFPGYLVAQKLGISASTLGLITGSVIVKPSGADVGLNIRYRKELLLPGYCRLVSRDNSSSSPGDDANVWRKGDIVKIVGSSGNNEGDSNSGPSSSRNGSATAWEYTERAVQLIASYQKEFPEVVRNLSRLPFATTYQGKGVFGIDDAERVEVKAEAVKQWIEQQRLGTSENSKHIPITSEYIALNAVRAMEAAGTLRSKERAKAAEEQRRAPVVATVSASDLFRPNPLVNQDLTGHEVSQRSSVNRGAPNLGDRVINISARGVPFGHRGTVVSTHVSSRCVEVLFDESFTGGEALYGTTSLDRGKIVAWNNLLCVSVPPGSKKQGHNGRSKHGQNGNAQQNNGATQRRTSGRITAISSNSRAPKKILKANDKAPVTPPAPLVPPPPPIPSAMPPPPPPEKIQQLIQKWSYGGEVATQGSGKAAAPKQGKPATAPSPASPTSVVSTPEGPAAAAPISEEKLAPSVAALFSAAQAATPAPAPADPLMGLFPHMYEQSSGSGAPPLFTPPLPSGAQPPLPGQQPQLFLMPDGSYAQPPLPGQQPQLFLMPDGSYAPMYAPPPPGAYAPSPPQAPMPPSDEEYPPLGAAPPSKSDKKTSAAIETPAASDVGKKKHRSRGGKGKKGGSPKNDDNAAQKQANSQGAQQKWMPKQSSDAKPKGGPQLLLPSQVMRQQKPQQ</sequence>
<evidence type="ECO:0000259" key="9">
    <source>
        <dbReference type="Pfam" id="PF18332"/>
    </source>
</evidence>
<feature type="compositionally biased region" description="Pro residues" evidence="5">
    <location>
        <begin position="1334"/>
        <end position="1358"/>
    </location>
</feature>
<dbReference type="GO" id="GO:0003723">
    <property type="term" value="F:RNA binding"/>
    <property type="evidence" value="ECO:0007669"/>
    <property type="project" value="TreeGrafter"/>
</dbReference>
<feature type="region of interest" description="Disordered" evidence="5">
    <location>
        <begin position="1374"/>
        <end position="1415"/>
    </location>
</feature>
<evidence type="ECO:0000256" key="1">
    <source>
        <dbReference type="ARBA" id="ARBA00022722"/>
    </source>
</evidence>
<organism evidence="11 12">
    <name type="scientific">Phytophthora pseudosyringae</name>
    <dbReference type="NCBI Taxonomy" id="221518"/>
    <lineage>
        <taxon>Eukaryota</taxon>
        <taxon>Sar</taxon>
        <taxon>Stramenopiles</taxon>
        <taxon>Oomycota</taxon>
        <taxon>Peronosporomycetes</taxon>
        <taxon>Peronosporales</taxon>
        <taxon>Peronosporaceae</taxon>
        <taxon>Phytophthora</taxon>
    </lineage>
</organism>
<feature type="domain" description="5'-3' exoribonuclease 1 SH3-like" evidence="8">
    <location>
        <begin position="1209"/>
        <end position="1272"/>
    </location>
</feature>
<feature type="domain" description="Exoribonuclease Xrn1 D2/D3" evidence="10">
    <location>
        <begin position="1058"/>
        <end position="1165"/>
    </location>
</feature>
<evidence type="ECO:0000256" key="3">
    <source>
        <dbReference type="ARBA" id="ARBA00022839"/>
    </source>
</evidence>
<feature type="compositionally biased region" description="Basic residues" evidence="5">
    <location>
        <begin position="1282"/>
        <end position="1291"/>
    </location>
</feature>
<feature type="compositionally biased region" description="Acidic residues" evidence="5">
    <location>
        <begin position="401"/>
        <end position="421"/>
    </location>
</feature>
<evidence type="ECO:0000259" key="8">
    <source>
        <dbReference type="Pfam" id="PF18129"/>
    </source>
</evidence>
<feature type="compositionally biased region" description="Low complexity" evidence="5">
    <location>
        <begin position="1038"/>
        <end position="1058"/>
    </location>
</feature>
<dbReference type="InterPro" id="IPR041385">
    <property type="entry name" value="SH3_12"/>
</dbReference>
<feature type="compositionally biased region" description="Pro residues" evidence="5">
    <location>
        <begin position="1514"/>
        <end position="1533"/>
    </location>
</feature>
<dbReference type="Pfam" id="PF17846">
    <property type="entry name" value="XRN_M"/>
    <property type="match status" value="1"/>
</dbReference>
<evidence type="ECO:0000313" key="12">
    <source>
        <dbReference type="Proteomes" id="UP000694044"/>
    </source>
</evidence>